<reference evidence="1 2" key="1">
    <citation type="journal article" date="2018" name="Nat. Biotechnol.">
        <title>A standardized bacterial taxonomy based on genome phylogeny substantially revises the tree of life.</title>
        <authorList>
            <person name="Parks D.H."/>
            <person name="Chuvochina M."/>
            <person name="Waite D.W."/>
            <person name="Rinke C."/>
            <person name="Skarshewski A."/>
            <person name="Chaumeil P.A."/>
            <person name="Hugenholtz P."/>
        </authorList>
    </citation>
    <scope>NUCLEOTIDE SEQUENCE [LARGE SCALE GENOMIC DNA]</scope>
    <source>
        <strain evidence="1">UBA11264</strain>
    </source>
</reference>
<dbReference type="AlphaFoldDB" id="A0A9C7QX07"/>
<dbReference type="EMBL" id="DPSM01000029">
    <property type="protein sequence ID" value="HCK02390.1"/>
    <property type="molecule type" value="Genomic_DNA"/>
</dbReference>
<protein>
    <submittedName>
        <fullName evidence="1">Uncharacterized protein</fullName>
    </submittedName>
</protein>
<name>A0A9C7QX07_9GAMM</name>
<evidence type="ECO:0000313" key="2">
    <source>
        <dbReference type="Proteomes" id="UP000262210"/>
    </source>
</evidence>
<sequence>MADNDAQFIQYSDLDNKNWTLKERLDVEGIYVKSRDELVKAQTFITDTLKRPTIVKFTAPFEVWTAPKTDIDVGFVYIDGNGVNITTNIPNGTKDNHNYFLRCYMTAKALDNGIPIRPAPILKNFTVKGIGAKQQLSTASITDDKEEIVYNFIDGIRFQSPESLLGNFSVNNVYISGFYYGMYFGNNAYIGHHYACEIVRCYECVHMPPATTTNMPPTQTGDENTTAQNFGEGINFFGGTIGNSQGLAIGNQNPNGAFRFFGTSIDYAGAIVNVSAGSVELHGCHIEFNNKNSPVNDIPFRCSAHQNASLLIQGGEIVTIKGPLPQDYCFYAEAGSSGIIIENVKFYGVRTLTGRYFGGTGDFVISNSRLDGGGAGAGIQTLTTANNNKIKDGDFSFTTKPIGWEVIGGNVSDPFTSDAITLAIETGAGIGGSNALKVTKLGYAYSNAGLRITVPVSQYEQLGACFTLKVLNGGSGNLFATLRYACIQETESNGVSIIAKSDVAAWDGTLNASDYTEFKEYRFNANRRKVPVWATHVILSFNLYALAKNGVLYLDNACITAM</sequence>
<gene>
    <name evidence="1" type="ORF">DHV72_20555</name>
</gene>
<proteinExistence type="predicted"/>
<organism evidence="1 2">
    <name type="scientific">Serratia grimesii</name>
    <dbReference type="NCBI Taxonomy" id="82995"/>
    <lineage>
        <taxon>Bacteria</taxon>
        <taxon>Pseudomonadati</taxon>
        <taxon>Pseudomonadota</taxon>
        <taxon>Gammaproteobacteria</taxon>
        <taxon>Enterobacterales</taxon>
        <taxon>Yersiniaceae</taxon>
        <taxon>Serratia</taxon>
    </lineage>
</organism>
<evidence type="ECO:0000313" key="1">
    <source>
        <dbReference type="EMBL" id="HCK02390.1"/>
    </source>
</evidence>
<dbReference type="RefSeq" id="WP_278431875.1">
    <property type="nucleotide sequence ID" value="NZ_DPSM01000029.1"/>
</dbReference>
<dbReference type="Proteomes" id="UP000262210">
    <property type="component" value="Unassembled WGS sequence"/>
</dbReference>
<accession>A0A9C7QX07</accession>
<comment type="caution">
    <text evidence="1">The sequence shown here is derived from an EMBL/GenBank/DDBJ whole genome shotgun (WGS) entry which is preliminary data.</text>
</comment>